<feature type="region of interest" description="Disordered" evidence="8">
    <location>
        <begin position="1"/>
        <end position="39"/>
    </location>
</feature>
<feature type="region of interest" description="Disordered" evidence="8">
    <location>
        <begin position="402"/>
        <end position="421"/>
    </location>
</feature>
<name>A0A9P3PVB9_LYOSH</name>
<comment type="similarity">
    <text evidence="2">Belongs to the EXO84 family.</text>
</comment>
<accession>A0A9P3PVB9</accession>
<dbReference type="InterPro" id="IPR033961">
    <property type="entry name" value="Exo84"/>
</dbReference>
<dbReference type="Gene3D" id="1.20.58.1220">
    <property type="entry name" value="Exo84p, C-terminal helical domain"/>
    <property type="match status" value="1"/>
</dbReference>
<dbReference type="SUPFAM" id="SSF74788">
    <property type="entry name" value="Cullin repeat-like"/>
    <property type="match status" value="1"/>
</dbReference>
<dbReference type="Gene3D" id="2.30.29.30">
    <property type="entry name" value="Pleckstrin-homology domain (PH domain)/Phosphotyrosine-binding domain (PTB)"/>
    <property type="match status" value="1"/>
</dbReference>
<keyword evidence="6" id="KW-0653">Protein transport</keyword>
<dbReference type="Pfam" id="PF08700">
    <property type="entry name" value="VPS51_Exo84_N"/>
    <property type="match status" value="1"/>
</dbReference>
<dbReference type="EMBL" id="BRPK01000014">
    <property type="protein sequence ID" value="GLB43605.1"/>
    <property type="molecule type" value="Genomic_DNA"/>
</dbReference>
<dbReference type="Gene3D" id="1.20.58.1210">
    <property type="entry name" value="Exo84p, N-terminal helical domain"/>
    <property type="match status" value="1"/>
</dbReference>
<dbReference type="InterPro" id="IPR042561">
    <property type="entry name" value="Exo84_C_1"/>
</dbReference>
<feature type="compositionally biased region" description="Basic and acidic residues" evidence="8">
    <location>
        <begin position="364"/>
        <end position="377"/>
    </location>
</feature>
<dbReference type="OrthoDB" id="642193at2759"/>
<evidence type="ECO:0000256" key="3">
    <source>
        <dbReference type="ARBA" id="ARBA00021269"/>
    </source>
</evidence>
<evidence type="ECO:0000256" key="7">
    <source>
        <dbReference type="SAM" id="Coils"/>
    </source>
</evidence>
<sequence>MPESSLRTPRRAPTRKATIAPPVAIGQPIPRGAPKSRVDDRIKKRMSMRYAEMVASPTDESAVPPVPGLPPGVGAEGMMSLAAGMSMMGDGMGPGGKPLDDKKVLEDERFDPDAFLKLKLANSTEAELRSLQSSLRGVKEETNAELQRNVFKNYAEFVLISKEITSLETEMLELKDLLSEYKSMPSVLHIPDPTSQSSNPNVLSTYKRSSVADLRVMYFNQMQELHAHIEGAAKFAPTTPGRHVVAEVEGVLSLNAATYKVVGRVRFVVLDDLVLVARRRRRKAAGGEGSGSGGGTVNEGKLVAERCWPLNEMLVLDTKDSPRMTNVFKIRHGKETHVYRTENPQDKKSLLAQFRHAAEELAAKRRKEREGEHERRKSMWQAGGGDRSSYAAAPDWMADLASRGGGTPGVDVESGAKEKAERDAQWVGEWADELTVAIALREWDKAVTLVEEGKAKLSTTPLLAIKLPSLNALLTKALLDSLSLTSVRKSTVVSLISYLLRLKAGPAARSTFLQMRSKVLKAHVRKIRFEGHVGTYVGDLAVVYFTGIKHTADWFLASFKENEVASAFIDWAKTQIEDFAANFRKQVFTSDVDSQVVEDALKITYTQSRKLLAEYGLDFRHLLEELLVAKPKRKESAKPIPQFTLEDHELPKIEPVPASRRRTPAPPSEQASRDPPTLKIDSLAPPPSAASLRSALSPGGNSPLLSATSAYSANSNYSNATAAIRSAARTPVSAAHPTALTPGSPGPRARTPSSAAPPRSRTPVSAAPPRSATALRPPASPAVPPLSAPATGQDVPLTSPVPRRARDRDRDEDRMSDRERPPRDARSSPAPPRVRRIALGARRVRGSVRRS</sequence>
<evidence type="ECO:0000256" key="6">
    <source>
        <dbReference type="ARBA" id="ARBA00022927"/>
    </source>
</evidence>
<evidence type="ECO:0000256" key="2">
    <source>
        <dbReference type="ARBA" id="ARBA00007210"/>
    </source>
</evidence>
<feature type="compositionally biased region" description="Low complexity" evidence="8">
    <location>
        <begin position="741"/>
        <end position="777"/>
    </location>
</feature>
<feature type="region of interest" description="Disordered" evidence="8">
    <location>
        <begin position="364"/>
        <end position="387"/>
    </location>
</feature>
<dbReference type="GO" id="GO:0006887">
    <property type="term" value="P:exocytosis"/>
    <property type="evidence" value="ECO:0007669"/>
    <property type="project" value="UniProtKB-KW"/>
</dbReference>
<dbReference type="InterPro" id="IPR016159">
    <property type="entry name" value="Cullin_repeat-like_dom_sf"/>
</dbReference>
<evidence type="ECO:0000256" key="8">
    <source>
        <dbReference type="SAM" id="MobiDB-lite"/>
    </source>
</evidence>
<feature type="compositionally biased region" description="Pro residues" evidence="8">
    <location>
        <begin position="778"/>
        <end position="787"/>
    </location>
</feature>
<dbReference type="Pfam" id="PF16528">
    <property type="entry name" value="Exo84_C"/>
    <property type="match status" value="1"/>
</dbReference>
<dbReference type="PANTHER" id="PTHR21426:SF12">
    <property type="entry name" value="EXOCYST COMPLEX COMPONENT 8"/>
    <property type="match status" value="1"/>
</dbReference>
<evidence type="ECO:0000259" key="9">
    <source>
        <dbReference type="Pfam" id="PF16528"/>
    </source>
</evidence>
<keyword evidence="7" id="KW-0175">Coiled coil</keyword>
<feature type="domain" description="Exocyst component Exo84 C-terminal" evidence="9">
    <location>
        <begin position="425"/>
        <end position="619"/>
    </location>
</feature>
<comment type="caution">
    <text evidence="10">The sequence shown here is derived from an EMBL/GenBank/DDBJ whole genome shotgun (WGS) entry which is preliminary data.</text>
</comment>
<keyword evidence="5" id="KW-0268">Exocytosis</keyword>
<feature type="region of interest" description="Disordered" evidence="8">
    <location>
        <begin position="728"/>
        <end position="851"/>
    </location>
</feature>
<feature type="compositionally biased region" description="Basic and acidic residues" evidence="8">
    <location>
        <begin position="804"/>
        <end position="826"/>
    </location>
</feature>
<dbReference type="SUPFAM" id="SSF50729">
    <property type="entry name" value="PH domain-like"/>
    <property type="match status" value="1"/>
</dbReference>
<evidence type="ECO:0000313" key="11">
    <source>
        <dbReference type="Proteomes" id="UP001063166"/>
    </source>
</evidence>
<dbReference type="Proteomes" id="UP001063166">
    <property type="component" value="Unassembled WGS sequence"/>
</dbReference>
<dbReference type="InterPro" id="IPR011993">
    <property type="entry name" value="PH-like_dom_sf"/>
</dbReference>
<gene>
    <name evidence="10" type="primary">EXO84</name>
    <name evidence="10" type="ORF">LshimejAT787_1401170</name>
</gene>
<dbReference type="GO" id="GO:0006893">
    <property type="term" value="P:Golgi to plasma membrane transport"/>
    <property type="evidence" value="ECO:0007669"/>
    <property type="project" value="TreeGrafter"/>
</dbReference>
<feature type="compositionally biased region" description="Basic residues" evidence="8">
    <location>
        <begin position="842"/>
        <end position="851"/>
    </location>
</feature>
<proteinExistence type="inferred from homology"/>
<organism evidence="10 11">
    <name type="scientific">Lyophyllum shimeji</name>
    <name type="common">Hon-shimeji</name>
    <name type="synonym">Tricholoma shimeji</name>
    <dbReference type="NCBI Taxonomy" id="47721"/>
    <lineage>
        <taxon>Eukaryota</taxon>
        <taxon>Fungi</taxon>
        <taxon>Dikarya</taxon>
        <taxon>Basidiomycota</taxon>
        <taxon>Agaricomycotina</taxon>
        <taxon>Agaricomycetes</taxon>
        <taxon>Agaricomycetidae</taxon>
        <taxon>Agaricales</taxon>
        <taxon>Tricholomatineae</taxon>
        <taxon>Lyophyllaceae</taxon>
        <taxon>Lyophyllum</taxon>
    </lineage>
</organism>
<protein>
    <recommendedName>
        <fullName evidence="3">Exocyst complex component EXO84</fullName>
    </recommendedName>
</protein>
<dbReference type="PANTHER" id="PTHR21426">
    <property type="entry name" value="EXOCYST COMPLEX COMPONENT 8"/>
    <property type="match status" value="1"/>
</dbReference>
<feature type="region of interest" description="Disordered" evidence="8">
    <location>
        <begin position="639"/>
        <end position="697"/>
    </location>
</feature>
<keyword evidence="4" id="KW-0813">Transport</keyword>
<feature type="coiled-coil region" evidence="7">
    <location>
        <begin position="121"/>
        <end position="184"/>
    </location>
</feature>
<reference evidence="10" key="1">
    <citation type="submission" date="2022-07" db="EMBL/GenBank/DDBJ databases">
        <title>The genome of Lyophyllum shimeji provides insight into the initial evolution of ectomycorrhizal fungal genome.</title>
        <authorList>
            <person name="Kobayashi Y."/>
            <person name="Shibata T."/>
            <person name="Hirakawa H."/>
            <person name="Shigenobu S."/>
            <person name="Nishiyama T."/>
            <person name="Yamada A."/>
            <person name="Hasebe M."/>
            <person name="Kawaguchi M."/>
        </authorList>
    </citation>
    <scope>NUCLEOTIDE SEQUENCE</scope>
    <source>
        <strain evidence="10">AT787</strain>
    </source>
</reference>
<evidence type="ECO:0000256" key="4">
    <source>
        <dbReference type="ARBA" id="ARBA00022448"/>
    </source>
</evidence>
<evidence type="ECO:0000256" key="5">
    <source>
        <dbReference type="ARBA" id="ARBA00022483"/>
    </source>
</evidence>
<dbReference type="InterPro" id="IPR032403">
    <property type="entry name" value="Exo84_C"/>
</dbReference>
<dbReference type="GO" id="GO:0030133">
    <property type="term" value="C:transport vesicle"/>
    <property type="evidence" value="ECO:0007669"/>
    <property type="project" value="UniProtKB-SubCell"/>
</dbReference>
<keyword evidence="11" id="KW-1185">Reference proteome</keyword>
<dbReference type="InterPro" id="IPR042560">
    <property type="entry name" value="Exo84_C_2"/>
</dbReference>
<dbReference type="Pfam" id="PF25345">
    <property type="entry name" value="PH_EXO84"/>
    <property type="match status" value="1"/>
</dbReference>
<dbReference type="GO" id="GO:0000145">
    <property type="term" value="C:exocyst"/>
    <property type="evidence" value="ECO:0007669"/>
    <property type="project" value="InterPro"/>
</dbReference>
<evidence type="ECO:0000313" key="10">
    <source>
        <dbReference type="EMBL" id="GLB43605.1"/>
    </source>
</evidence>
<comment type="subcellular location">
    <subcellularLocation>
        <location evidence="1">Cytoplasmic vesicle</location>
        <location evidence="1">Secretory vesicle</location>
    </subcellularLocation>
</comment>
<dbReference type="GO" id="GO:0015031">
    <property type="term" value="P:protein transport"/>
    <property type="evidence" value="ECO:0007669"/>
    <property type="project" value="UniProtKB-KW"/>
</dbReference>
<evidence type="ECO:0000256" key="1">
    <source>
        <dbReference type="ARBA" id="ARBA00004398"/>
    </source>
</evidence>
<dbReference type="AlphaFoldDB" id="A0A9P3PVB9"/>